<reference evidence="2 3" key="1">
    <citation type="submission" date="2023-12" db="EMBL/GenBank/DDBJ databases">
        <title>Sinomonas terricola sp. nov, isolated from litchi orchard soil in Guangdong, PR China.</title>
        <authorList>
            <person name="Jiaxin W."/>
            <person name="Yang Z."/>
            <person name="Honghui Z."/>
        </authorList>
    </citation>
    <scope>NUCLEOTIDE SEQUENCE [LARGE SCALE GENOMIC DNA]</scope>
    <source>
        <strain evidence="2 3">JGH33</strain>
    </source>
</reference>
<proteinExistence type="predicted"/>
<dbReference type="Proteomes" id="UP001304769">
    <property type="component" value="Unassembled WGS sequence"/>
</dbReference>
<sequence length="199" mass="22212">MCALLAIAALAGCAANKPEFTPPRKLAGSFEELVDQTLALPGINDFEREVYRRAKETGRIAQADYDEAYSMLSACLSEGGEPIMLRRLKNGIYRIQTTPLSPGESLEQAMDVVSACQRTTTGYIPELFKIQQINPELIGDSIEAEYRCLEQSGLIREEYSLEEFRKSQHEPPPPGKRSTDDMPFDFYSDEAQSCLLGMM</sequence>
<dbReference type="EMBL" id="JAYGGQ010000001">
    <property type="protein sequence ID" value="MEA5453685.1"/>
    <property type="molecule type" value="Genomic_DNA"/>
</dbReference>
<name>A0ABU5T217_9MICC</name>
<protein>
    <recommendedName>
        <fullName evidence="4">Lipoprotein</fullName>
    </recommendedName>
</protein>
<dbReference type="RefSeq" id="WP_323277434.1">
    <property type="nucleotide sequence ID" value="NZ_JAYGGQ010000001.1"/>
</dbReference>
<accession>A0ABU5T217</accession>
<organism evidence="2 3">
    <name type="scientific">Sinomonas terricola</name>
    <dbReference type="NCBI Taxonomy" id="3110330"/>
    <lineage>
        <taxon>Bacteria</taxon>
        <taxon>Bacillati</taxon>
        <taxon>Actinomycetota</taxon>
        <taxon>Actinomycetes</taxon>
        <taxon>Micrococcales</taxon>
        <taxon>Micrococcaceae</taxon>
        <taxon>Sinomonas</taxon>
    </lineage>
</organism>
<evidence type="ECO:0008006" key="4">
    <source>
        <dbReference type="Google" id="ProtNLM"/>
    </source>
</evidence>
<keyword evidence="3" id="KW-1185">Reference proteome</keyword>
<gene>
    <name evidence="2" type="ORF">SPF06_03025</name>
</gene>
<comment type="caution">
    <text evidence="2">The sequence shown here is derived from an EMBL/GenBank/DDBJ whole genome shotgun (WGS) entry which is preliminary data.</text>
</comment>
<feature type="region of interest" description="Disordered" evidence="1">
    <location>
        <begin position="163"/>
        <end position="184"/>
    </location>
</feature>
<evidence type="ECO:0000313" key="3">
    <source>
        <dbReference type="Proteomes" id="UP001304769"/>
    </source>
</evidence>
<evidence type="ECO:0000256" key="1">
    <source>
        <dbReference type="SAM" id="MobiDB-lite"/>
    </source>
</evidence>
<evidence type="ECO:0000313" key="2">
    <source>
        <dbReference type="EMBL" id="MEA5453685.1"/>
    </source>
</evidence>